<protein>
    <submittedName>
        <fullName evidence="2">Uncharacterized protein</fullName>
    </submittedName>
</protein>
<evidence type="ECO:0000313" key="3">
    <source>
        <dbReference type="Proteomes" id="UP000232323"/>
    </source>
</evidence>
<feature type="non-terminal residue" evidence="2">
    <location>
        <position position="335"/>
    </location>
</feature>
<proteinExistence type="predicted"/>
<organism evidence="2 3">
    <name type="scientific">Chlamydomonas eustigma</name>
    <dbReference type="NCBI Taxonomy" id="1157962"/>
    <lineage>
        <taxon>Eukaryota</taxon>
        <taxon>Viridiplantae</taxon>
        <taxon>Chlorophyta</taxon>
        <taxon>core chlorophytes</taxon>
        <taxon>Chlorophyceae</taxon>
        <taxon>CS clade</taxon>
        <taxon>Chlamydomonadales</taxon>
        <taxon>Chlamydomonadaceae</taxon>
        <taxon>Chlamydomonas</taxon>
    </lineage>
</organism>
<accession>A0A250XMD9</accession>
<name>A0A250XMD9_9CHLO</name>
<sequence>MKVYHQSRHAGETLTLSAGRSDVIVLNSQLAFPANSCVACMTSALSTSIPGFDKRYACSEYCQDPSLVYTKAEGKACSSCVTNANVTNTWGCQNCMISTTHGGVVDIDARAACFSCVTSDTHSFEDFAWSCGMCASMMEVQSRDACFSCLSTNSNDHLDPSLCINHFPQIQGYPKPPTAAMTSPPPLPQQQPSASPYPPIYPQMAQSPFPAKLPPTPGGVFSPPLRLTPPPSSLLPPLPPQMLVSPYLPPSPQVVGLPPPIPPQLSPSPSLPALNTSPQSSPLRPLAPPPSQPQLLASPYPPSSPSPQPPNPSPKPPPPSPQPPSPSPAPPPPSP</sequence>
<keyword evidence="3" id="KW-1185">Reference proteome</keyword>
<comment type="caution">
    <text evidence="2">The sequence shown here is derived from an EMBL/GenBank/DDBJ whole genome shotgun (WGS) entry which is preliminary data.</text>
</comment>
<dbReference type="AlphaFoldDB" id="A0A250XMD9"/>
<feature type="region of interest" description="Disordered" evidence="1">
    <location>
        <begin position="255"/>
        <end position="335"/>
    </location>
</feature>
<feature type="compositionally biased region" description="Pro residues" evidence="1">
    <location>
        <begin position="183"/>
        <end position="201"/>
    </location>
</feature>
<dbReference type="Proteomes" id="UP000232323">
    <property type="component" value="Unassembled WGS sequence"/>
</dbReference>
<dbReference type="STRING" id="1157962.A0A250XMD9"/>
<feature type="compositionally biased region" description="Pro residues" evidence="1">
    <location>
        <begin position="299"/>
        <end position="335"/>
    </location>
</feature>
<reference evidence="2 3" key="1">
    <citation type="submission" date="2017-08" db="EMBL/GenBank/DDBJ databases">
        <title>Acidophilic green algal genome provides insights into adaptation to an acidic environment.</title>
        <authorList>
            <person name="Hirooka S."/>
            <person name="Hirose Y."/>
            <person name="Kanesaki Y."/>
            <person name="Higuchi S."/>
            <person name="Fujiwara T."/>
            <person name="Onuma R."/>
            <person name="Era A."/>
            <person name="Ohbayashi R."/>
            <person name="Uzuka A."/>
            <person name="Nozaki H."/>
            <person name="Yoshikawa H."/>
            <person name="Miyagishima S.Y."/>
        </authorList>
    </citation>
    <scope>NUCLEOTIDE SEQUENCE [LARGE SCALE GENOMIC DNA]</scope>
    <source>
        <strain evidence="2 3">NIES-2499</strain>
    </source>
</reference>
<feature type="compositionally biased region" description="Pro residues" evidence="1">
    <location>
        <begin position="255"/>
        <end position="270"/>
    </location>
</feature>
<evidence type="ECO:0000313" key="2">
    <source>
        <dbReference type="EMBL" id="GAX83950.1"/>
    </source>
</evidence>
<evidence type="ECO:0000256" key="1">
    <source>
        <dbReference type="SAM" id="MobiDB-lite"/>
    </source>
</evidence>
<gene>
    <name evidence="2" type="ORF">CEUSTIGMA_g11374.t1</name>
</gene>
<feature type="compositionally biased region" description="Low complexity" evidence="1">
    <location>
        <begin position="271"/>
        <end position="284"/>
    </location>
</feature>
<feature type="region of interest" description="Disordered" evidence="1">
    <location>
        <begin position="174"/>
        <end position="234"/>
    </location>
</feature>
<dbReference type="EMBL" id="BEGY01000112">
    <property type="protein sequence ID" value="GAX83950.1"/>
    <property type="molecule type" value="Genomic_DNA"/>
</dbReference>